<evidence type="ECO:0000256" key="17">
    <source>
        <dbReference type="SAM" id="MobiDB-lite"/>
    </source>
</evidence>
<dbReference type="InParanoid" id="A0A4W3I033"/>
<evidence type="ECO:0000256" key="3">
    <source>
        <dbReference type="ARBA" id="ARBA00022723"/>
    </source>
</evidence>
<evidence type="ECO:0000256" key="13">
    <source>
        <dbReference type="ARBA" id="ARBA00062553"/>
    </source>
</evidence>
<reference evidence="22" key="3">
    <citation type="journal article" date="2014" name="Nature">
        <title>Elephant shark genome provides unique insights into gnathostome evolution.</title>
        <authorList>
            <consortium name="International Elephant Shark Genome Sequencing Consortium"/>
            <person name="Venkatesh B."/>
            <person name="Lee A.P."/>
            <person name="Ravi V."/>
            <person name="Maurya A.K."/>
            <person name="Lian M.M."/>
            <person name="Swann J.B."/>
            <person name="Ohta Y."/>
            <person name="Flajnik M.F."/>
            <person name="Sutoh Y."/>
            <person name="Kasahara M."/>
            <person name="Hoon S."/>
            <person name="Gangu V."/>
            <person name="Roy S.W."/>
            <person name="Irimia M."/>
            <person name="Korzh V."/>
            <person name="Kondrychyn I."/>
            <person name="Lim Z.W."/>
            <person name="Tay B.H."/>
            <person name="Tohari S."/>
            <person name="Kong K.W."/>
            <person name="Ho S."/>
            <person name="Lorente-Galdos B."/>
            <person name="Quilez J."/>
            <person name="Marques-Bonet T."/>
            <person name="Raney B.J."/>
            <person name="Ingham P.W."/>
            <person name="Tay A."/>
            <person name="Hillier L.W."/>
            <person name="Minx P."/>
            <person name="Boehm T."/>
            <person name="Wilson R.K."/>
            <person name="Brenner S."/>
            <person name="Warren W.C."/>
        </authorList>
    </citation>
    <scope>NUCLEOTIDE SEQUENCE [LARGE SCALE GENOMIC DNA]</scope>
</reference>
<dbReference type="STRING" id="7868.ENSCMIP00000020815"/>
<keyword evidence="22" id="KW-1185">Reference proteome</keyword>
<keyword evidence="16" id="KW-0175">Coiled coil</keyword>
<organism evidence="21 22">
    <name type="scientific">Callorhinchus milii</name>
    <name type="common">Ghost shark</name>
    <dbReference type="NCBI Taxonomy" id="7868"/>
    <lineage>
        <taxon>Eukaryota</taxon>
        <taxon>Metazoa</taxon>
        <taxon>Chordata</taxon>
        <taxon>Craniata</taxon>
        <taxon>Vertebrata</taxon>
        <taxon>Chondrichthyes</taxon>
        <taxon>Holocephali</taxon>
        <taxon>Chimaeriformes</taxon>
        <taxon>Callorhinchidae</taxon>
        <taxon>Callorhinchus</taxon>
    </lineage>
</organism>
<evidence type="ECO:0000256" key="12">
    <source>
        <dbReference type="ARBA" id="ARBA00053098"/>
    </source>
</evidence>
<dbReference type="InterPro" id="IPR000433">
    <property type="entry name" value="Znf_ZZ"/>
</dbReference>
<evidence type="ECO:0000256" key="5">
    <source>
        <dbReference type="ARBA" id="ARBA00022833"/>
    </source>
</evidence>
<dbReference type="GO" id="GO:0051302">
    <property type="term" value="P:regulation of cell division"/>
    <property type="evidence" value="ECO:0007669"/>
    <property type="project" value="UniProtKB-ARBA"/>
</dbReference>
<evidence type="ECO:0000259" key="20">
    <source>
        <dbReference type="PROSITE" id="PS51294"/>
    </source>
</evidence>
<keyword evidence="2" id="KW-0597">Phosphoprotein</keyword>
<evidence type="ECO:0000256" key="15">
    <source>
        <dbReference type="PROSITE-ProRule" id="PRU00228"/>
    </source>
</evidence>
<dbReference type="GO" id="GO:0003677">
    <property type="term" value="F:DNA binding"/>
    <property type="evidence" value="ECO:0007669"/>
    <property type="project" value="UniProtKB-KW"/>
</dbReference>
<feature type="region of interest" description="Disordered" evidence="17">
    <location>
        <begin position="122"/>
        <end position="151"/>
    </location>
</feature>
<keyword evidence="11" id="KW-0539">Nucleus</keyword>
<dbReference type="FunFam" id="1.10.10.60:FF:000128">
    <property type="entry name" value="Putative ZZ-type zinc finger-containing protein 3"/>
    <property type="match status" value="1"/>
</dbReference>
<dbReference type="RefSeq" id="XP_007885450.1">
    <property type="nucleotide sequence ID" value="XM_007887259.2"/>
</dbReference>
<dbReference type="GO" id="GO:0140672">
    <property type="term" value="C:ATAC complex"/>
    <property type="evidence" value="ECO:0007669"/>
    <property type="project" value="UniProtKB-ARBA"/>
</dbReference>
<evidence type="ECO:0000259" key="19">
    <source>
        <dbReference type="PROSITE" id="PS50135"/>
    </source>
</evidence>
<feature type="compositionally biased region" description="Low complexity" evidence="17">
    <location>
        <begin position="608"/>
        <end position="622"/>
    </location>
</feature>
<keyword evidence="6" id="KW-0832">Ubl conjugation</keyword>
<dbReference type="SUPFAM" id="SSF57850">
    <property type="entry name" value="RING/U-box"/>
    <property type="match status" value="1"/>
</dbReference>
<dbReference type="Ensembl" id="ENSCMIT00000021196.1">
    <property type="protein sequence ID" value="ENSCMIP00000020815.1"/>
    <property type="gene ID" value="ENSCMIG00000009562.1"/>
</dbReference>
<keyword evidence="7" id="KW-0007">Acetylation</keyword>
<evidence type="ECO:0000256" key="16">
    <source>
        <dbReference type="SAM" id="Coils"/>
    </source>
</evidence>
<dbReference type="SMART" id="SM00291">
    <property type="entry name" value="ZnF_ZZ"/>
    <property type="match status" value="1"/>
</dbReference>
<evidence type="ECO:0000256" key="14">
    <source>
        <dbReference type="ARBA" id="ARBA00068620"/>
    </source>
</evidence>
<dbReference type="CDD" id="cd02341">
    <property type="entry name" value="ZZ_ZZZ3"/>
    <property type="match status" value="1"/>
</dbReference>
<dbReference type="Pfam" id="PF00249">
    <property type="entry name" value="Myb_DNA-binding"/>
    <property type="match status" value="1"/>
</dbReference>
<dbReference type="InterPro" id="IPR001005">
    <property type="entry name" value="SANT/Myb"/>
</dbReference>
<dbReference type="PANTHER" id="PTHR22705:SF0">
    <property type="entry name" value="ZZ-TYPE ZINC FINGER-CONTAINING PROTEIN 3"/>
    <property type="match status" value="1"/>
</dbReference>
<reference evidence="22" key="2">
    <citation type="journal article" date="2007" name="PLoS Biol.">
        <title>Survey sequencing and comparative analysis of the elephant shark (Callorhinchus milii) genome.</title>
        <authorList>
            <person name="Venkatesh B."/>
            <person name="Kirkness E.F."/>
            <person name="Loh Y.H."/>
            <person name="Halpern A.L."/>
            <person name="Lee A.P."/>
            <person name="Johnson J."/>
            <person name="Dandona N."/>
            <person name="Viswanathan L.D."/>
            <person name="Tay A."/>
            <person name="Venter J.C."/>
            <person name="Strausberg R.L."/>
            <person name="Brenner S."/>
        </authorList>
    </citation>
    <scope>NUCLEOTIDE SEQUENCE [LARGE SCALE GENOMIC DNA]</scope>
</reference>
<dbReference type="RefSeq" id="XP_007885451.1">
    <property type="nucleotide sequence ID" value="XM_007887260.2"/>
</dbReference>
<dbReference type="PROSITE" id="PS51294">
    <property type="entry name" value="HTH_MYB"/>
    <property type="match status" value="1"/>
</dbReference>
<accession>A0A4W3I033</accession>
<dbReference type="PROSITE" id="PS50135">
    <property type="entry name" value="ZF_ZZ_2"/>
    <property type="match status" value="1"/>
</dbReference>
<reference evidence="21" key="5">
    <citation type="submission" date="2025-09" db="UniProtKB">
        <authorList>
            <consortium name="Ensembl"/>
        </authorList>
    </citation>
    <scope>IDENTIFICATION</scope>
</reference>
<dbReference type="GO" id="GO:0008270">
    <property type="term" value="F:zinc ion binding"/>
    <property type="evidence" value="ECO:0007669"/>
    <property type="project" value="UniProtKB-KW"/>
</dbReference>
<comment type="subunit">
    <text evidence="13">Component of the ADA2A-containing complex (ATAC), composed of KAT14, KAT2A, TADA2L, TADA3L, ZZ3, MBIP, WDR5, YEATS2, CCDC101 and DR1. Interacts via (ZZ-type zinc finger) with histone H3 in a methylation-independent manner and acetylation on 'Lys-4' (H3K4ac) moderately enhances the interaction.</text>
</comment>
<dbReference type="SMART" id="SM00717">
    <property type="entry name" value="SANT"/>
    <property type="match status" value="1"/>
</dbReference>
<keyword evidence="10" id="KW-0804">Transcription</keyword>
<reference evidence="21" key="4">
    <citation type="submission" date="2025-08" db="UniProtKB">
        <authorList>
            <consortium name="Ensembl"/>
        </authorList>
    </citation>
    <scope>IDENTIFICATION</scope>
</reference>
<keyword evidence="5" id="KW-0862">Zinc</keyword>
<feature type="compositionally biased region" description="Basic and acidic residues" evidence="17">
    <location>
        <begin position="595"/>
        <end position="607"/>
    </location>
</feature>
<dbReference type="Proteomes" id="UP000314986">
    <property type="component" value="Unassembled WGS sequence"/>
</dbReference>
<dbReference type="GeneTree" id="ENSGT00390000005307"/>
<gene>
    <name evidence="21" type="primary">zzz3</name>
</gene>
<feature type="domain" description="HTH myb-type" evidence="20">
    <location>
        <begin position="654"/>
        <end position="706"/>
    </location>
</feature>
<dbReference type="Gene3D" id="3.30.60.90">
    <property type="match status" value="1"/>
</dbReference>
<reference evidence="22" key="1">
    <citation type="journal article" date="2006" name="Science">
        <title>Ancient noncoding elements conserved in the human genome.</title>
        <authorList>
            <person name="Venkatesh B."/>
            <person name="Kirkness E.F."/>
            <person name="Loh Y.H."/>
            <person name="Halpern A.L."/>
            <person name="Lee A.P."/>
            <person name="Johnson J."/>
            <person name="Dandona N."/>
            <person name="Viswanathan L.D."/>
            <person name="Tay A."/>
            <person name="Venter J.C."/>
            <person name="Strausberg R.L."/>
            <person name="Brenner S."/>
        </authorList>
    </citation>
    <scope>NUCLEOTIDE SEQUENCE [LARGE SCALE GENOMIC DNA]</scope>
</reference>
<dbReference type="CDD" id="cd00167">
    <property type="entry name" value="SANT"/>
    <property type="match status" value="1"/>
</dbReference>
<dbReference type="PANTHER" id="PTHR22705">
    <property type="entry name" value="ZINC FINGER, ZZ DOMAIN CONTAINING 3"/>
    <property type="match status" value="1"/>
</dbReference>
<evidence type="ECO:0000256" key="1">
    <source>
        <dbReference type="ARBA" id="ARBA00022499"/>
    </source>
</evidence>
<feature type="domain" description="ZZ-type" evidence="19">
    <location>
        <begin position="818"/>
        <end position="877"/>
    </location>
</feature>
<dbReference type="PROSITE" id="PS50090">
    <property type="entry name" value="MYB_LIKE"/>
    <property type="match status" value="1"/>
</dbReference>
<keyword evidence="8" id="KW-0805">Transcription regulation</keyword>
<dbReference type="InterPro" id="IPR017930">
    <property type="entry name" value="Myb_dom"/>
</dbReference>
<feature type="region of interest" description="Disordered" evidence="17">
    <location>
        <begin position="1"/>
        <end position="21"/>
    </location>
</feature>
<feature type="domain" description="Myb-like" evidence="18">
    <location>
        <begin position="654"/>
        <end position="702"/>
    </location>
</feature>
<dbReference type="FunCoup" id="A0A4W3I033">
    <property type="interactions" value="614"/>
</dbReference>
<dbReference type="OrthoDB" id="20473at2759"/>
<evidence type="ECO:0000256" key="7">
    <source>
        <dbReference type="ARBA" id="ARBA00022990"/>
    </source>
</evidence>
<evidence type="ECO:0000259" key="18">
    <source>
        <dbReference type="PROSITE" id="PS50090"/>
    </source>
</evidence>
<dbReference type="InterPro" id="IPR009057">
    <property type="entry name" value="Homeodomain-like_sf"/>
</dbReference>
<keyword evidence="1" id="KW-1017">Isopeptide bond</keyword>
<dbReference type="CTD" id="26009"/>
<evidence type="ECO:0000256" key="2">
    <source>
        <dbReference type="ARBA" id="ARBA00022553"/>
    </source>
</evidence>
<dbReference type="InterPro" id="IPR041981">
    <property type="entry name" value="ZZZ3_ZZ"/>
</dbReference>
<evidence type="ECO:0000256" key="6">
    <source>
        <dbReference type="ARBA" id="ARBA00022843"/>
    </source>
</evidence>
<dbReference type="AlphaFoldDB" id="A0A4W3I033"/>
<evidence type="ECO:0000256" key="10">
    <source>
        <dbReference type="ARBA" id="ARBA00023163"/>
    </source>
</evidence>
<name>A0A4W3I033_CALMI</name>
<dbReference type="SUPFAM" id="SSF46689">
    <property type="entry name" value="Homeodomain-like"/>
    <property type="match status" value="1"/>
</dbReference>
<evidence type="ECO:0000256" key="11">
    <source>
        <dbReference type="ARBA" id="ARBA00023242"/>
    </source>
</evidence>
<feature type="compositionally biased region" description="Polar residues" evidence="17">
    <location>
        <begin position="7"/>
        <end position="16"/>
    </location>
</feature>
<dbReference type="KEGG" id="cmk:103174727"/>
<evidence type="ECO:0000313" key="21">
    <source>
        <dbReference type="Ensembl" id="ENSCMIP00000020815.1"/>
    </source>
</evidence>
<feature type="coiled-coil region" evidence="16">
    <location>
        <begin position="496"/>
        <end position="523"/>
    </location>
</feature>
<dbReference type="GeneID" id="103174727"/>
<evidence type="ECO:0000256" key="4">
    <source>
        <dbReference type="ARBA" id="ARBA00022771"/>
    </source>
</evidence>
<evidence type="ECO:0000256" key="9">
    <source>
        <dbReference type="ARBA" id="ARBA00023125"/>
    </source>
</evidence>
<comment type="function">
    <text evidence="12">Histone H3 reader that is required for the ATAC complex-mediated maintenance of histone acetylation and gene activation. Component of the ATAC complex, a complex with histone acetyltransferase activity on histones H3 and H4.</text>
</comment>
<feature type="region of interest" description="Disordered" evidence="17">
    <location>
        <begin position="34"/>
        <end position="92"/>
    </location>
</feature>
<feature type="region of interest" description="Disordered" evidence="17">
    <location>
        <begin position="595"/>
        <end position="627"/>
    </location>
</feature>
<dbReference type="Pfam" id="PF00569">
    <property type="entry name" value="ZZ"/>
    <property type="match status" value="1"/>
</dbReference>
<sequence>MAAFRSQRVTRSSVGSNGLDENFCGRTLRNRSIVHSEDSSPLSHLRSRSPKKKQDGIQQQKGTNGGRVTECKQQSVRESWVSPRKRGLSCSEKDNNEKKALDICDTVSPVFKRVKRCSRSETIDGSEDVSPVKNEKQPLERKSLAVNNDGDSSQLKRARRFLLLDDCDKREVKKGKDLDNGQNSSVLPVEVTAHQTSNGINEKDAAVPEFSECESIHLNNKPKCVDVDTCTSVLLTEIENSNSCDHSVLLNGSKIVTVSEPDVPCTDSEWEGYSIVSDCPSVSQTSQSQQSTAVLAIENPSQIRESEEEVDVVGDSSCQLKEQCFENANCSIDTAQDIEQFSGVTDSSAVLDSGLVPLAEPQEHRYALRTSPRRAAAVKCSPQKINSPLRDNGQPEDKIPSLNEMEKAVGTVAAGTEHCMEFEEDSQSKRDLPQDSVGECFNGNMSDLPTDLGLGSGHLYTSRESSSQQTREEEEEEPDVYYFESDHVALKHNKDYQRLLQTIAVLEAQRAQAVQDLENLSKHQKEALKDPITFVENLQQKIDMELPCSQRVVQLPQIPWDHYTSGLGNFEKEYRNKKHNTRRLKLIFDKRLPLRPKSPVDSKKDGESSSSSSFYCSTLPSSDTPEVMATNSRTQVIRGRICDDSKSETYNQLWSIEEQKRLEELLLKYPPEEVETRRWQKVADELGSRTAKQVASRVQKYFIKLAQAGIPVPGRTPNLYLSSKKASNRQQHPLNKHLFRPSTFMTSHQAPVYMDDEDDRSSFYSSQLDASADCEVSDDESIPPAYRLTPEYKELLRLKKMKKHKLDQMQAESGFVQHIGFKCDNCGTDPILGVRWHCQDCPPDGSVDFCDSCSDCLYETESHKGDHQLEPIYRVETFLDRDYCLSQSTGYNYLDPNYYPANR</sequence>
<feature type="region of interest" description="Disordered" evidence="17">
    <location>
        <begin position="451"/>
        <end position="477"/>
    </location>
</feature>
<proteinExistence type="predicted"/>
<evidence type="ECO:0000313" key="22">
    <source>
        <dbReference type="Proteomes" id="UP000314986"/>
    </source>
</evidence>
<evidence type="ECO:0000256" key="8">
    <source>
        <dbReference type="ARBA" id="ARBA00023015"/>
    </source>
</evidence>
<keyword evidence="3" id="KW-0479">Metal-binding</keyword>
<feature type="compositionally biased region" description="Basic and acidic residues" evidence="17">
    <location>
        <begin position="133"/>
        <end position="143"/>
    </location>
</feature>
<dbReference type="OMA" id="PCTDSQV"/>
<protein>
    <recommendedName>
        <fullName evidence="14">ZZ-type zinc finger-containing protein 3</fullName>
    </recommendedName>
</protein>
<dbReference type="InterPro" id="IPR037830">
    <property type="entry name" value="ZZZ3"/>
</dbReference>
<dbReference type="Gene3D" id="1.10.10.60">
    <property type="entry name" value="Homeodomain-like"/>
    <property type="match status" value="1"/>
</dbReference>
<dbReference type="GO" id="GO:0051726">
    <property type="term" value="P:regulation of cell cycle"/>
    <property type="evidence" value="ECO:0007669"/>
    <property type="project" value="UniProtKB-ARBA"/>
</dbReference>
<dbReference type="InterPro" id="IPR043145">
    <property type="entry name" value="Znf_ZZ_sf"/>
</dbReference>
<keyword evidence="9" id="KW-0238">DNA-binding</keyword>
<keyword evidence="4 15" id="KW-0863">Zinc-finger</keyword>